<evidence type="ECO:0000313" key="4">
    <source>
        <dbReference type="Proteomes" id="UP000184330"/>
    </source>
</evidence>
<dbReference type="EMBL" id="FJOG01000018">
    <property type="protein sequence ID" value="CZR61273.1"/>
    <property type="molecule type" value="Genomic_DNA"/>
</dbReference>
<keyword evidence="4" id="KW-1185">Reference proteome</keyword>
<proteinExistence type="predicted"/>
<evidence type="ECO:0000313" key="3">
    <source>
        <dbReference type="EMBL" id="CZR61273.1"/>
    </source>
</evidence>
<feature type="signal peptide" evidence="2">
    <location>
        <begin position="1"/>
        <end position="20"/>
    </location>
</feature>
<dbReference type="InterPro" id="IPR045926">
    <property type="entry name" value="DUF6345"/>
</dbReference>
<feature type="chain" id="PRO_5012928031" evidence="2">
    <location>
        <begin position="21"/>
        <end position="599"/>
    </location>
</feature>
<organism evidence="3 4">
    <name type="scientific">Phialocephala subalpina</name>
    <dbReference type="NCBI Taxonomy" id="576137"/>
    <lineage>
        <taxon>Eukaryota</taxon>
        <taxon>Fungi</taxon>
        <taxon>Dikarya</taxon>
        <taxon>Ascomycota</taxon>
        <taxon>Pezizomycotina</taxon>
        <taxon>Leotiomycetes</taxon>
        <taxon>Helotiales</taxon>
        <taxon>Mollisiaceae</taxon>
        <taxon>Phialocephala</taxon>
        <taxon>Phialocephala fortinii species complex</taxon>
    </lineage>
</organism>
<evidence type="ECO:0000256" key="2">
    <source>
        <dbReference type="SAM" id="SignalP"/>
    </source>
</evidence>
<dbReference type="Pfam" id="PF19872">
    <property type="entry name" value="DUF6345"/>
    <property type="match status" value="1"/>
</dbReference>
<dbReference type="AlphaFoldDB" id="A0A1L7X8C3"/>
<accession>A0A1L7X8C3</accession>
<reference evidence="3 4" key="1">
    <citation type="submission" date="2016-03" db="EMBL/GenBank/DDBJ databases">
        <authorList>
            <person name="Ploux O."/>
        </authorList>
    </citation>
    <scope>NUCLEOTIDE SEQUENCE [LARGE SCALE GENOMIC DNA]</scope>
    <source>
        <strain evidence="3 4">UAMH 11012</strain>
    </source>
</reference>
<dbReference type="OrthoDB" id="5424205at2759"/>
<protein>
    <submittedName>
        <fullName evidence="3">Uncharacterized protein</fullName>
    </submittedName>
</protein>
<sequence>MTAFSTLIFAAVAWAPSVYGYTVSVNKGLIQNFHSDLPVFKLGTTITLPPALLQSTLNSVSPGSQLQSAASGIIAQNGSQVVGYISPSTGATNFFAQYDTLTPAATISTAGSAALFANAALFPQDDTSVTSTAGPTLMTVTHYNDSSANANSTDPTPLLSHVLAQRTVNLGNGVTLPVRGPGSKAVFGYGSDGTLKSLTYAWAPAKKDSTVFPATVAAIKDAIVAQLQPLAAVAPYTVNTIDAWYYSGDKYLQPVFYFTASRDANKTLPAGSVEAPVKVSGYVPIGAKAVESLPDLTKPGDTTPPATPPPAGKAPPSVREGKEGMVAKALGYIKRAALPQIYVARYVVRATPKASCLSFTFSYLSKLIIIKDDAGWTASANNFWTSLNAWNGKFAQFVNWQYYFAYPYLFTTSKQTYINSAHVALTEVHGNWDLFTTYQNWGDVVYLSQIAADGYGGGAKGKLAYWIIHACEVIPSVIDYPSAPSTSYNIWWHIFDGLHAVVGYRTEMYINDGVTTNFASWIGQGVPVVSAWLSAVHGDSHWYGSSSPYVQTYYDANRGINEPYGRASTVYVCGHAGDLVWNVANLGRATCLQETYYQN</sequence>
<gene>
    <name evidence="3" type="ORF">PAC_11169</name>
</gene>
<name>A0A1L7X8C3_9HELO</name>
<keyword evidence="2" id="KW-0732">Signal</keyword>
<evidence type="ECO:0000256" key="1">
    <source>
        <dbReference type="SAM" id="MobiDB-lite"/>
    </source>
</evidence>
<feature type="region of interest" description="Disordered" evidence="1">
    <location>
        <begin position="293"/>
        <end position="319"/>
    </location>
</feature>
<dbReference type="Proteomes" id="UP000184330">
    <property type="component" value="Unassembled WGS sequence"/>
</dbReference>